<keyword evidence="3" id="KW-0663">Pyridoxal phosphate</keyword>
<dbReference type="OrthoDB" id="9804020at2"/>
<dbReference type="CDD" id="cd07377">
    <property type="entry name" value="WHTH_GntR"/>
    <property type="match status" value="1"/>
</dbReference>
<comment type="similarity">
    <text evidence="1">In the C-terminal section; belongs to the class-I pyridoxal-phosphate-dependent aminotransferase family.</text>
</comment>
<protein>
    <recommendedName>
        <fullName evidence="2">Putative 8-amino-7-oxononanoate synthase</fullName>
    </recommendedName>
</protein>
<dbReference type="InterPro" id="IPR051446">
    <property type="entry name" value="HTH_trans_reg/aminotransferase"/>
</dbReference>
<keyword evidence="4" id="KW-0805">Transcription regulation</keyword>
<evidence type="ECO:0000256" key="6">
    <source>
        <dbReference type="ARBA" id="ARBA00023163"/>
    </source>
</evidence>
<evidence type="ECO:0000256" key="1">
    <source>
        <dbReference type="ARBA" id="ARBA00005384"/>
    </source>
</evidence>
<dbReference type="AlphaFoldDB" id="A0A0N0GQ53"/>
<evidence type="ECO:0000259" key="7">
    <source>
        <dbReference type="PROSITE" id="PS50949"/>
    </source>
</evidence>
<evidence type="ECO:0000313" key="8">
    <source>
        <dbReference type="EMBL" id="KPC54472.1"/>
    </source>
</evidence>
<dbReference type="PROSITE" id="PS50949">
    <property type="entry name" value="HTH_GNTR"/>
    <property type="match status" value="1"/>
</dbReference>
<dbReference type="InterPro" id="IPR000524">
    <property type="entry name" value="Tscrpt_reg_HTH_GntR"/>
</dbReference>
<dbReference type="Gene3D" id="1.10.10.10">
    <property type="entry name" value="Winged helix-like DNA-binding domain superfamily/Winged helix DNA-binding domain"/>
    <property type="match status" value="1"/>
</dbReference>
<dbReference type="Pfam" id="PF00392">
    <property type="entry name" value="GntR"/>
    <property type="match status" value="1"/>
</dbReference>
<dbReference type="SMART" id="SM00345">
    <property type="entry name" value="HTH_GNTR"/>
    <property type="match status" value="1"/>
</dbReference>
<dbReference type="PANTHER" id="PTHR46577:SF1">
    <property type="entry name" value="HTH-TYPE TRANSCRIPTIONAL REGULATORY PROTEIN GABR"/>
    <property type="match status" value="1"/>
</dbReference>
<dbReference type="SUPFAM" id="SSF53383">
    <property type="entry name" value="PLP-dependent transferases"/>
    <property type="match status" value="1"/>
</dbReference>
<keyword evidence="5" id="KW-0238">DNA-binding</keyword>
<dbReference type="GO" id="GO:0030170">
    <property type="term" value="F:pyridoxal phosphate binding"/>
    <property type="evidence" value="ECO:0007669"/>
    <property type="project" value="InterPro"/>
</dbReference>
<dbReference type="InterPro" id="IPR036390">
    <property type="entry name" value="WH_DNA-bd_sf"/>
</dbReference>
<dbReference type="InterPro" id="IPR015421">
    <property type="entry name" value="PyrdxlP-dep_Trfase_major"/>
</dbReference>
<dbReference type="InterPro" id="IPR036388">
    <property type="entry name" value="WH-like_DNA-bd_sf"/>
</dbReference>
<evidence type="ECO:0000256" key="2">
    <source>
        <dbReference type="ARBA" id="ARBA00021531"/>
    </source>
</evidence>
<comment type="caution">
    <text evidence="8">The sequence shown here is derived from an EMBL/GenBank/DDBJ whole genome shotgun (WGS) entry which is preliminary data.</text>
</comment>
<dbReference type="InterPro" id="IPR004839">
    <property type="entry name" value="Aminotransferase_I/II_large"/>
</dbReference>
<feature type="domain" description="HTH gntR-type" evidence="7">
    <location>
        <begin position="17"/>
        <end position="85"/>
    </location>
</feature>
<keyword evidence="6" id="KW-0804">Transcription</keyword>
<gene>
    <name evidence="8" type="primary">gabR_2</name>
    <name evidence="8" type="ORF">WG78_02815</name>
</gene>
<dbReference type="Proteomes" id="UP000037939">
    <property type="component" value="Unassembled WGS sequence"/>
</dbReference>
<dbReference type="SUPFAM" id="SSF46785">
    <property type="entry name" value="Winged helix' DNA-binding domain"/>
    <property type="match status" value="1"/>
</dbReference>
<keyword evidence="9" id="KW-1185">Reference proteome</keyword>
<evidence type="ECO:0000313" key="9">
    <source>
        <dbReference type="Proteomes" id="UP000037939"/>
    </source>
</evidence>
<dbReference type="STRING" id="857265.WG78_02815"/>
<dbReference type="InterPro" id="IPR015424">
    <property type="entry name" value="PyrdxlP-dep_Trfase"/>
</dbReference>
<dbReference type="PATRIC" id="fig|857265.3.peg.579"/>
<evidence type="ECO:0000256" key="3">
    <source>
        <dbReference type="ARBA" id="ARBA00022898"/>
    </source>
</evidence>
<dbReference type="Gene3D" id="3.40.640.10">
    <property type="entry name" value="Type I PLP-dependent aspartate aminotransferase-like (Major domain)"/>
    <property type="match status" value="1"/>
</dbReference>
<accession>A0A0N0GQ53</accession>
<dbReference type="PRINTS" id="PR00035">
    <property type="entry name" value="HTHGNTR"/>
</dbReference>
<reference evidence="8 9" key="1">
    <citation type="submission" date="2015-07" db="EMBL/GenBank/DDBJ databases">
        <title>Draft genome sequence of the Amantichitinum ursilacus IGB-41, a new chitin-degrading bacterium.</title>
        <authorList>
            <person name="Kirstahler P."/>
            <person name="Guenther M."/>
            <person name="Grumaz C."/>
            <person name="Rupp S."/>
            <person name="Zibek S."/>
            <person name="Sohn K."/>
        </authorList>
    </citation>
    <scope>NUCLEOTIDE SEQUENCE [LARGE SCALE GENOMIC DNA]</scope>
    <source>
        <strain evidence="8 9">IGB-41</strain>
    </source>
</reference>
<sequence>MQRVWKLKLSLDRAAAESLHLQLVHQLTVAIRQGRLPGKALLPGTRELAQQLGINRKTVVEAYDELVAQGWLVAEGRRGTRVAPALLTAQDKARGVSVLTATPPQQAQYALHGPRWSEPAPSAARVIEFSDGVPDSRLIPFDVLGRAYRRALISTARAGQLAYGDPRGQLELRAQIAAMLNLERGLSLGPQQLCVVRGSQMGIYVAARVLVRPGDVVAMDALTYPPARAAFIAAGARIVCIEQDAGGMRPEHLEALCQAHAIKAVYLTPHHQFPTTTLLSAERRLQVLALAARHRFAVVEDDYDHEFQFAHHPTSPMASAAPDQVVYIGSLSKVLAPGLRVGYIAGPTALIERCAAQVMAIDRQGNAVTELAVADLMQSGELKRHIRRTLRIYQQRRAEFEHALRQHVGGQAQFDLPDGGLALWLRLPDWLDMARLQHDALALGVRVPDSASFAADQRAVHGLRLGFGPLQTEQLWLGAQRLGTAMGQQNRAAT</sequence>
<organism evidence="8 9">
    <name type="scientific">Amantichitinum ursilacus</name>
    <dbReference type="NCBI Taxonomy" id="857265"/>
    <lineage>
        <taxon>Bacteria</taxon>
        <taxon>Pseudomonadati</taxon>
        <taxon>Pseudomonadota</taxon>
        <taxon>Betaproteobacteria</taxon>
        <taxon>Neisseriales</taxon>
        <taxon>Chitinibacteraceae</taxon>
        <taxon>Amantichitinum</taxon>
    </lineage>
</organism>
<dbReference type="GO" id="GO:0003700">
    <property type="term" value="F:DNA-binding transcription factor activity"/>
    <property type="evidence" value="ECO:0007669"/>
    <property type="project" value="InterPro"/>
</dbReference>
<proteinExistence type="inferred from homology"/>
<dbReference type="GO" id="GO:0003677">
    <property type="term" value="F:DNA binding"/>
    <property type="evidence" value="ECO:0007669"/>
    <property type="project" value="UniProtKB-KW"/>
</dbReference>
<dbReference type="CDD" id="cd00609">
    <property type="entry name" value="AAT_like"/>
    <property type="match status" value="1"/>
</dbReference>
<dbReference type="RefSeq" id="WP_053936270.1">
    <property type="nucleotide sequence ID" value="NZ_LAQT01000002.1"/>
</dbReference>
<evidence type="ECO:0000256" key="4">
    <source>
        <dbReference type="ARBA" id="ARBA00023015"/>
    </source>
</evidence>
<dbReference type="EMBL" id="LAQT01000002">
    <property type="protein sequence ID" value="KPC54472.1"/>
    <property type="molecule type" value="Genomic_DNA"/>
</dbReference>
<dbReference type="PANTHER" id="PTHR46577">
    <property type="entry name" value="HTH-TYPE TRANSCRIPTIONAL REGULATORY PROTEIN GABR"/>
    <property type="match status" value="1"/>
</dbReference>
<evidence type="ECO:0000256" key="5">
    <source>
        <dbReference type="ARBA" id="ARBA00023125"/>
    </source>
</evidence>
<name>A0A0N0GQ53_9NEIS</name>
<dbReference type="Pfam" id="PF00155">
    <property type="entry name" value="Aminotran_1_2"/>
    <property type="match status" value="1"/>
</dbReference>